<dbReference type="SUPFAM" id="SSF52499">
    <property type="entry name" value="Isochorismatase-like hydrolases"/>
    <property type="match status" value="1"/>
</dbReference>
<dbReference type="EMBL" id="CP059399">
    <property type="protein sequence ID" value="QLY33568.1"/>
    <property type="molecule type" value="Genomic_DNA"/>
</dbReference>
<evidence type="ECO:0000313" key="4">
    <source>
        <dbReference type="Proteomes" id="UP000515512"/>
    </source>
</evidence>
<keyword evidence="1" id="KW-0378">Hydrolase</keyword>
<feature type="domain" description="Isochorismatase-like" evidence="2">
    <location>
        <begin position="33"/>
        <end position="203"/>
    </location>
</feature>
<dbReference type="InterPro" id="IPR000868">
    <property type="entry name" value="Isochorismatase-like_dom"/>
</dbReference>
<keyword evidence="4" id="KW-1185">Reference proteome</keyword>
<evidence type="ECO:0000259" key="2">
    <source>
        <dbReference type="Pfam" id="PF00857"/>
    </source>
</evidence>
<dbReference type="InterPro" id="IPR016291">
    <property type="entry name" value="Isochorismatase"/>
</dbReference>
<dbReference type="GO" id="GO:0008908">
    <property type="term" value="F:isochorismatase activity"/>
    <property type="evidence" value="ECO:0007669"/>
    <property type="project" value="InterPro"/>
</dbReference>
<dbReference type="Pfam" id="PF00857">
    <property type="entry name" value="Isochorismatase"/>
    <property type="match status" value="1"/>
</dbReference>
<dbReference type="Proteomes" id="UP000515512">
    <property type="component" value="Chromosome"/>
</dbReference>
<dbReference type="InterPro" id="IPR036380">
    <property type="entry name" value="Isochorismatase-like_sf"/>
</dbReference>
<dbReference type="PRINTS" id="PR01398">
    <property type="entry name" value="ISCHRISMTASE"/>
</dbReference>
<dbReference type="InterPro" id="IPR050272">
    <property type="entry name" value="Isochorismatase-like_hydrls"/>
</dbReference>
<name>A0A7D6ZED9_9NOCA</name>
<gene>
    <name evidence="3" type="ORF">H0264_16225</name>
</gene>
<dbReference type="Gene3D" id="3.40.50.850">
    <property type="entry name" value="Isochorismatase-like"/>
    <property type="match status" value="1"/>
</dbReference>
<organism evidence="3 4">
    <name type="scientific">Nocardia huaxiensis</name>
    <dbReference type="NCBI Taxonomy" id="2755382"/>
    <lineage>
        <taxon>Bacteria</taxon>
        <taxon>Bacillati</taxon>
        <taxon>Actinomycetota</taxon>
        <taxon>Actinomycetes</taxon>
        <taxon>Mycobacteriales</taxon>
        <taxon>Nocardiaceae</taxon>
        <taxon>Nocardia</taxon>
    </lineage>
</organism>
<proteinExistence type="predicted"/>
<dbReference type="PANTHER" id="PTHR43540">
    <property type="entry name" value="PEROXYUREIDOACRYLATE/UREIDOACRYLATE AMIDOHYDROLASE-RELATED"/>
    <property type="match status" value="1"/>
</dbReference>
<evidence type="ECO:0000313" key="3">
    <source>
        <dbReference type="EMBL" id="QLY33568.1"/>
    </source>
</evidence>
<reference evidence="3 4" key="1">
    <citation type="submission" date="2020-07" db="EMBL/GenBank/DDBJ databases">
        <authorList>
            <person name="Zhuang K."/>
            <person name="Ran Y."/>
        </authorList>
    </citation>
    <scope>NUCLEOTIDE SEQUENCE [LARGE SCALE GENOMIC DNA]</scope>
    <source>
        <strain evidence="3 4">WCH-YHL-001</strain>
    </source>
</reference>
<dbReference type="AlphaFoldDB" id="A0A7D6ZED9"/>
<dbReference type="PANTHER" id="PTHR43540:SF3">
    <property type="entry name" value="ENTEROBACTIN SYNTHASE COMPONENT B"/>
    <property type="match status" value="1"/>
</dbReference>
<accession>A0A7D6ZED9</accession>
<dbReference type="KEGG" id="nhu:H0264_16225"/>
<protein>
    <submittedName>
        <fullName evidence="3">Isochorismatase family protein</fullName>
    </submittedName>
</protein>
<evidence type="ECO:0000256" key="1">
    <source>
        <dbReference type="ARBA" id="ARBA00022801"/>
    </source>
</evidence>
<sequence>MSALPEIIDYPLPTNHELPPNVADWTVAPDRAVLLIHDMQQYFLRSLPEGLRERLVTNIAELRKRCDELGIRIAYTQQPGAMSAADRGLLQAFWGPGMRGDGADREVIADLRPADGDWVFTKWRYSAFVRSDLLERMRHAGRDQLIVCGVYAHIGVLTTAVDAFSNDIQTFLVADAVADFSAEHHRIALDIAARKCAVVTTCAEVLAERGA</sequence>